<dbReference type="Proteomes" id="UP000712600">
    <property type="component" value="Unassembled WGS sequence"/>
</dbReference>
<keyword evidence="1" id="KW-0812">Transmembrane</keyword>
<protein>
    <submittedName>
        <fullName evidence="2">Uncharacterized protein</fullName>
    </submittedName>
</protein>
<dbReference type="EMBL" id="QGKX02001521">
    <property type="protein sequence ID" value="KAF3513875.1"/>
    <property type="molecule type" value="Genomic_DNA"/>
</dbReference>
<reference evidence="2" key="1">
    <citation type="submission" date="2019-12" db="EMBL/GenBank/DDBJ databases">
        <title>Genome sequencing and annotation of Brassica cretica.</title>
        <authorList>
            <person name="Studholme D.J."/>
            <person name="Sarris P."/>
        </authorList>
    </citation>
    <scope>NUCLEOTIDE SEQUENCE</scope>
    <source>
        <strain evidence="2">PFS-109/04</strain>
        <tissue evidence="2">Leaf</tissue>
    </source>
</reference>
<name>A0A8S9PFA3_BRACR</name>
<sequence length="125" mass="14059">MEPVSSFLKSVSSALVSLRSFNLKLSGWVLEFVFGLVSVTVQALRSPSPGLLIRAFPGWSYVSLVPRWLRSLKQYREVEALWSWLGTVNWRFRYVAFCFVVLVTASLTLSCVCVVFGKSSGCFNH</sequence>
<keyword evidence="1" id="KW-0472">Membrane</keyword>
<organism evidence="2 3">
    <name type="scientific">Brassica cretica</name>
    <name type="common">Mustard</name>
    <dbReference type="NCBI Taxonomy" id="69181"/>
    <lineage>
        <taxon>Eukaryota</taxon>
        <taxon>Viridiplantae</taxon>
        <taxon>Streptophyta</taxon>
        <taxon>Embryophyta</taxon>
        <taxon>Tracheophyta</taxon>
        <taxon>Spermatophyta</taxon>
        <taxon>Magnoliopsida</taxon>
        <taxon>eudicotyledons</taxon>
        <taxon>Gunneridae</taxon>
        <taxon>Pentapetalae</taxon>
        <taxon>rosids</taxon>
        <taxon>malvids</taxon>
        <taxon>Brassicales</taxon>
        <taxon>Brassicaceae</taxon>
        <taxon>Brassiceae</taxon>
        <taxon>Brassica</taxon>
    </lineage>
</organism>
<accession>A0A8S9PFA3</accession>
<proteinExistence type="predicted"/>
<dbReference type="AlphaFoldDB" id="A0A8S9PFA3"/>
<evidence type="ECO:0000313" key="3">
    <source>
        <dbReference type="Proteomes" id="UP000712600"/>
    </source>
</evidence>
<evidence type="ECO:0000256" key="1">
    <source>
        <dbReference type="SAM" id="Phobius"/>
    </source>
</evidence>
<evidence type="ECO:0000313" key="2">
    <source>
        <dbReference type="EMBL" id="KAF3513875.1"/>
    </source>
</evidence>
<feature type="transmembrane region" description="Helical" evidence="1">
    <location>
        <begin position="94"/>
        <end position="117"/>
    </location>
</feature>
<gene>
    <name evidence="2" type="ORF">F2Q69_00002727</name>
</gene>
<keyword evidence="1" id="KW-1133">Transmembrane helix</keyword>
<comment type="caution">
    <text evidence="2">The sequence shown here is derived from an EMBL/GenBank/DDBJ whole genome shotgun (WGS) entry which is preliminary data.</text>
</comment>